<organism evidence="1 2">
    <name type="scientific">Hypoxylon rubiginosum</name>
    <dbReference type="NCBI Taxonomy" id="110542"/>
    <lineage>
        <taxon>Eukaryota</taxon>
        <taxon>Fungi</taxon>
        <taxon>Dikarya</taxon>
        <taxon>Ascomycota</taxon>
        <taxon>Pezizomycotina</taxon>
        <taxon>Sordariomycetes</taxon>
        <taxon>Xylariomycetidae</taxon>
        <taxon>Xylariales</taxon>
        <taxon>Hypoxylaceae</taxon>
        <taxon>Hypoxylon</taxon>
    </lineage>
</organism>
<reference evidence="1 2" key="1">
    <citation type="journal article" date="2022" name="New Phytol.">
        <title>Ecological generalism drives hyperdiversity of secondary metabolite gene clusters in xylarialean endophytes.</title>
        <authorList>
            <person name="Franco M.E.E."/>
            <person name="Wisecaver J.H."/>
            <person name="Arnold A.E."/>
            <person name="Ju Y.M."/>
            <person name="Slot J.C."/>
            <person name="Ahrendt S."/>
            <person name="Moore L.P."/>
            <person name="Eastman K.E."/>
            <person name="Scott K."/>
            <person name="Konkel Z."/>
            <person name="Mondo S.J."/>
            <person name="Kuo A."/>
            <person name="Hayes R.D."/>
            <person name="Haridas S."/>
            <person name="Andreopoulos B."/>
            <person name="Riley R."/>
            <person name="LaButti K."/>
            <person name="Pangilinan J."/>
            <person name="Lipzen A."/>
            <person name="Amirebrahimi M."/>
            <person name="Yan J."/>
            <person name="Adam C."/>
            <person name="Keymanesh K."/>
            <person name="Ng V."/>
            <person name="Louie K."/>
            <person name="Northen T."/>
            <person name="Drula E."/>
            <person name="Henrissat B."/>
            <person name="Hsieh H.M."/>
            <person name="Youens-Clark K."/>
            <person name="Lutzoni F."/>
            <person name="Miadlikowska J."/>
            <person name="Eastwood D.C."/>
            <person name="Hamelin R.C."/>
            <person name="Grigoriev I.V."/>
            <person name="U'Ren J.M."/>
        </authorList>
    </citation>
    <scope>NUCLEOTIDE SEQUENCE [LARGE SCALE GENOMIC DNA]</scope>
    <source>
        <strain evidence="1 2">CBS 119005</strain>
    </source>
</reference>
<dbReference type="EMBL" id="MU393456">
    <property type="protein sequence ID" value="KAI4866634.1"/>
    <property type="molecule type" value="Genomic_DNA"/>
</dbReference>
<sequence>MKFQTPLLLLTSLLSYVSTNAADTTALEARHHQRDFVRGVSNNAARDIQAGEESYLSKRDPTLPLGKDDTKLHVWIRTDNRKTTYDARSGANHDGLNQLMKDTGGRHKDVVIGNKDGYWEYGLQFENSDWQTKPNGDGAPIDLYAGSYEQVPGGQETFQYRGQVGDGRKTLNTIKAVGELSPSLSFFNALGTS</sequence>
<protein>
    <submittedName>
        <fullName evidence="1">Uncharacterized protein</fullName>
    </submittedName>
</protein>
<dbReference type="Proteomes" id="UP001497700">
    <property type="component" value="Unassembled WGS sequence"/>
</dbReference>
<accession>A0ACB9Z4D4</accession>
<comment type="caution">
    <text evidence="1">The sequence shown here is derived from an EMBL/GenBank/DDBJ whole genome shotgun (WGS) entry which is preliminary data.</text>
</comment>
<evidence type="ECO:0000313" key="2">
    <source>
        <dbReference type="Proteomes" id="UP001497700"/>
    </source>
</evidence>
<gene>
    <name evidence="1" type="ORF">F4820DRAFT_416220</name>
</gene>
<name>A0ACB9Z4D4_9PEZI</name>
<keyword evidence="2" id="KW-1185">Reference proteome</keyword>
<evidence type="ECO:0000313" key="1">
    <source>
        <dbReference type="EMBL" id="KAI4866634.1"/>
    </source>
</evidence>
<proteinExistence type="predicted"/>